<reference evidence="3" key="2">
    <citation type="submission" date="2021-04" db="EMBL/GenBank/DDBJ databases">
        <title>Brevibacillus composti FJAT-54423, complete genome.</title>
        <authorList>
            <person name="Tang R."/>
        </authorList>
    </citation>
    <scope>NUCLEOTIDE SEQUENCE</scope>
    <source>
        <strain evidence="3">FJAT-54424</strain>
    </source>
</reference>
<keyword evidence="5" id="KW-1185">Reference proteome</keyword>
<evidence type="ECO:0000313" key="5">
    <source>
        <dbReference type="Proteomes" id="UP000677234"/>
    </source>
</evidence>
<keyword evidence="2" id="KW-0378">Hydrolase</keyword>
<evidence type="ECO:0000313" key="4">
    <source>
        <dbReference type="Proteomes" id="UP000595847"/>
    </source>
</evidence>
<dbReference type="InterPro" id="IPR051049">
    <property type="entry name" value="Dienelactone_hydrolase-like"/>
</dbReference>
<dbReference type="SUPFAM" id="SSF53474">
    <property type="entry name" value="alpha/beta-Hydrolases"/>
    <property type="match status" value="1"/>
</dbReference>
<accession>A0A7T5EMI4</accession>
<dbReference type="PANTHER" id="PTHR46623:SF6">
    <property type="entry name" value="ALPHA_BETA-HYDROLASES SUPERFAMILY PROTEIN"/>
    <property type="match status" value="1"/>
</dbReference>
<dbReference type="Pfam" id="PF01738">
    <property type="entry name" value="DLH"/>
    <property type="match status" value="1"/>
</dbReference>
<dbReference type="Proteomes" id="UP000595847">
    <property type="component" value="Chromosome"/>
</dbReference>
<evidence type="ECO:0000313" key="3">
    <source>
        <dbReference type="EMBL" id="QUO42360.1"/>
    </source>
</evidence>
<dbReference type="Proteomes" id="UP000677234">
    <property type="component" value="Chromosome"/>
</dbReference>
<dbReference type="PANTHER" id="PTHR46623">
    <property type="entry name" value="CARBOXYMETHYLENEBUTENOLIDASE-RELATED"/>
    <property type="match status" value="1"/>
</dbReference>
<dbReference type="EMBL" id="CP066308">
    <property type="protein sequence ID" value="QQE75334.1"/>
    <property type="molecule type" value="Genomic_DNA"/>
</dbReference>
<reference evidence="2 4" key="1">
    <citation type="submission" date="2020-12" db="EMBL/GenBank/DDBJ databases">
        <title>strain FJAT-54423T represents a novel species of the genus Brevibacillus.</title>
        <authorList>
            <person name="Tang R."/>
        </authorList>
    </citation>
    <scope>NUCLEOTIDE SEQUENCE [LARGE SCALE GENOMIC DNA]</scope>
    <source>
        <strain evidence="2 4">FJAT-54423</strain>
    </source>
</reference>
<name>A0A7T5EMI4_9BACL</name>
<sequence length="196" mass="22208">MIDTHPTTDTLILVVHEIYGQNSHMMHVCQQLTAAGYAVLCPNLLERESPYEYAEEAEAYRSFMENVGFLRAAEKIKSVLREQKGRYARVFLVGYSAGATVSWLLSEEEGLAGIVGFYGSRIRNYPDQSPRCPALLFFPEEERSFDVDELIAQLSGREMVKVCQLAGRHGFSDPYSPAYQESSARQAHEKMLRFIL</sequence>
<dbReference type="EMBL" id="CP073708">
    <property type="protein sequence ID" value="QUO42360.1"/>
    <property type="molecule type" value="Genomic_DNA"/>
</dbReference>
<protein>
    <submittedName>
        <fullName evidence="2">Dienelactone hydrolase family protein</fullName>
    </submittedName>
</protein>
<evidence type="ECO:0000259" key="1">
    <source>
        <dbReference type="Pfam" id="PF01738"/>
    </source>
</evidence>
<organism evidence="2 4">
    <name type="scientific">Brevibacillus composti</name>
    <dbReference type="NCBI Taxonomy" id="2796470"/>
    <lineage>
        <taxon>Bacteria</taxon>
        <taxon>Bacillati</taxon>
        <taxon>Bacillota</taxon>
        <taxon>Bacilli</taxon>
        <taxon>Bacillales</taxon>
        <taxon>Paenibacillaceae</taxon>
        <taxon>Brevibacillus</taxon>
    </lineage>
</organism>
<dbReference type="Gene3D" id="3.40.50.1820">
    <property type="entry name" value="alpha/beta hydrolase"/>
    <property type="match status" value="1"/>
</dbReference>
<proteinExistence type="predicted"/>
<gene>
    <name evidence="2" type="ORF">JD108_05260</name>
    <name evidence="3" type="ORF">KDJ56_04940</name>
</gene>
<dbReference type="GO" id="GO:0016787">
    <property type="term" value="F:hydrolase activity"/>
    <property type="evidence" value="ECO:0007669"/>
    <property type="project" value="UniProtKB-KW"/>
</dbReference>
<feature type="domain" description="Dienelactone hydrolase" evidence="1">
    <location>
        <begin position="11"/>
        <end position="194"/>
    </location>
</feature>
<dbReference type="InterPro" id="IPR029058">
    <property type="entry name" value="AB_hydrolase_fold"/>
</dbReference>
<dbReference type="RefSeq" id="WP_198828863.1">
    <property type="nucleotide sequence ID" value="NZ_CP066308.1"/>
</dbReference>
<dbReference type="InterPro" id="IPR002925">
    <property type="entry name" value="Dienelactn_hydro"/>
</dbReference>
<dbReference type="AlphaFoldDB" id="A0A7T5EMI4"/>
<evidence type="ECO:0000313" key="2">
    <source>
        <dbReference type="EMBL" id="QQE75334.1"/>
    </source>
</evidence>
<dbReference type="KEGG" id="bcop:JD108_05260"/>